<feature type="transmembrane region" description="Helical" evidence="9">
    <location>
        <begin position="394"/>
        <end position="413"/>
    </location>
</feature>
<gene>
    <name evidence="11" type="ORF">H2200_003399</name>
</gene>
<feature type="transmembrane region" description="Helical" evidence="9">
    <location>
        <begin position="328"/>
        <end position="353"/>
    </location>
</feature>
<feature type="region of interest" description="Disordered" evidence="8">
    <location>
        <begin position="567"/>
        <end position="594"/>
    </location>
</feature>
<keyword evidence="5 9" id="KW-1133">Transmembrane helix</keyword>
<dbReference type="InterPro" id="IPR036259">
    <property type="entry name" value="MFS_trans_sf"/>
</dbReference>
<keyword evidence="4 9" id="KW-0812">Transmembrane</keyword>
<feature type="transmembrane region" description="Helical" evidence="9">
    <location>
        <begin position="535"/>
        <end position="552"/>
    </location>
</feature>
<feature type="transmembrane region" description="Helical" evidence="9">
    <location>
        <begin position="285"/>
        <end position="307"/>
    </location>
</feature>
<protein>
    <recommendedName>
        <fullName evidence="10">Major facilitator superfamily (MFS) profile domain-containing protein</fullName>
    </recommendedName>
</protein>
<evidence type="ECO:0000256" key="6">
    <source>
        <dbReference type="ARBA" id="ARBA00023136"/>
    </source>
</evidence>
<evidence type="ECO:0000256" key="7">
    <source>
        <dbReference type="ARBA" id="ARBA00023180"/>
    </source>
</evidence>
<dbReference type="AlphaFoldDB" id="A0AA38XHD2"/>
<evidence type="ECO:0000256" key="4">
    <source>
        <dbReference type="ARBA" id="ARBA00022692"/>
    </source>
</evidence>
<feature type="transmembrane region" description="Helical" evidence="9">
    <location>
        <begin position="64"/>
        <end position="82"/>
    </location>
</feature>
<evidence type="ECO:0000256" key="2">
    <source>
        <dbReference type="ARBA" id="ARBA00008335"/>
    </source>
</evidence>
<dbReference type="PANTHER" id="PTHR23501:SF187">
    <property type="entry name" value="MAJOR FACILITATOR SUPERFAMILY (MFS) PROFILE DOMAIN-CONTAINING PROTEIN"/>
    <property type="match status" value="1"/>
</dbReference>
<keyword evidence="6 9" id="KW-0472">Membrane</keyword>
<keyword evidence="7" id="KW-0325">Glycoprotein</keyword>
<reference evidence="11" key="1">
    <citation type="submission" date="2022-10" db="EMBL/GenBank/DDBJ databases">
        <title>Culturing micro-colonial fungi from biological soil crusts in the Mojave desert and describing Neophaeococcomyces mojavensis, and introducing the new genera and species Taxawa tesnikishii.</title>
        <authorList>
            <person name="Kurbessoian T."/>
            <person name="Stajich J.E."/>
        </authorList>
    </citation>
    <scope>NUCLEOTIDE SEQUENCE</scope>
    <source>
        <strain evidence="11">TK_41</strain>
    </source>
</reference>
<evidence type="ECO:0000256" key="9">
    <source>
        <dbReference type="SAM" id="Phobius"/>
    </source>
</evidence>
<dbReference type="SUPFAM" id="SSF103473">
    <property type="entry name" value="MFS general substrate transporter"/>
    <property type="match status" value="1"/>
</dbReference>
<comment type="subcellular location">
    <subcellularLocation>
        <location evidence="1">Membrane</location>
        <topology evidence="1">Multi-pass membrane protein</topology>
    </subcellularLocation>
</comment>
<evidence type="ECO:0000259" key="10">
    <source>
        <dbReference type="PROSITE" id="PS50850"/>
    </source>
</evidence>
<feature type="compositionally biased region" description="Polar residues" evidence="8">
    <location>
        <begin position="576"/>
        <end position="585"/>
    </location>
</feature>
<dbReference type="Proteomes" id="UP001172673">
    <property type="component" value="Unassembled WGS sequence"/>
</dbReference>
<dbReference type="PRINTS" id="PR01036">
    <property type="entry name" value="TCRTETB"/>
</dbReference>
<organism evidence="11 12">
    <name type="scientific">Cladophialophora chaetospira</name>
    <dbReference type="NCBI Taxonomy" id="386627"/>
    <lineage>
        <taxon>Eukaryota</taxon>
        <taxon>Fungi</taxon>
        <taxon>Dikarya</taxon>
        <taxon>Ascomycota</taxon>
        <taxon>Pezizomycotina</taxon>
        <taxon>Eurotiomycetes</taxon>
        <taxon>Chaetothyriomycetidae</taxon>
        <taxon>Chaetothyriales</taxon>
        <taxon>Herpotrichiellaceae</taxon>
        <taxon>Cladophialophora</taxon>
    </lineage>
</organism>
<dbReference type="Pfam" id="PF07690">
    <property type="entry name" value="MFS_1"/>
    <property type="match status" value="1"/>
</dbReference>
<evidence type="ECO:0000256" key="8">
    <source>
        <dbReference type="SAM" id="MobiDB-lite"/>
    </source>
</evidence>
<feature type="transmembrane region" description="Helical" evidence="9">
    <location>
        <begin position="260"/>
        <end position="279"/>
    </location>
</feature>
<dbReference type="PANTHER" id="PTHR23501">
    <property type="entry name" value="MAJOR FACILITATOR SUPERFAMILY"/>
    <property type="match status" value="1"/>
</dbReference>
<dbReference type="EMBL" id="JAPDRK010000004">
    <property type="protein sequence ID" value="KAJ9613457.1"/>
    <property type="molecule type" value="Genomic_DNA"/>
</dbReference>
<feature type="transmembrane region" description="Helical" evidence="9">
    <location>
        <begin position="102"/>
        <end position="120"/>
    </location>
</feature>
<dbReference type="InterPro" id="IPR011701">
    <property type="entry name" value="MFS"/>
</dbReference>
<keyword evidence="12" id="KW-1185">Reference proteome</keyword>
<evidence type="ECO:0000256" key="1">
    <source>
        <dbReference type="ARBA" id="ARBA00004141"/>
    </source>
</evidence>
<feature type="transmembrane region" description="Helical" evidence="9">
    <location>
        <begin position="462"/>
        <end position="479"/>
    </location>
</feature>
<dbReference type="InterPro" id="IPR020846">
    <property type="entry name" value="MFS_dom"/>
</dbReference>
<feature type="transmembrane region" description="Helical" evidence="9">
    <location>
        <begin position="419"/>
        <end position="441"/>
    </location>
</feature>
<feature type="transmembrane region" description="Helical" evidence="9">
    <location>
        <begin position="190"/>
        <end position="208"/>
    </location>
</feature>
<evidence type="ECO:0000313" key="11">
    <source>
        <dbReference type="EMBL" id="KAJ9613457.1"/>
    </source>
</evidence>
<dbReference type="GO" id="GO:0022857">
    <property type="term" value="F:transmembrane transporter activity"/>
    <property type="evidence" value="ECO:0007669"/>
    <property type="project" value="InterPro"/>
</dbReference>
<keyword evidence="3" id="KW-0813">Transport</keyword>
<comment type="caution">
    <text evidence="11">The sequence shown here is derived from an EMBL/GenBank/DDBJ whole genome shotgun (WGS) entry which is preliminary data.</text>
</comment>
<evidence type="ECO:0000256" key="5">
    <source>
        <dbReference type="ARBA" id="ARBA00022989"/>
    </source>
</evidence>
<sequence>MASDNLTSSINPPRTMHTAQAASADIPGVYLDDASKDRNVSNMIETADKPMENPGASFERSPRFWAIMATLCVVGLLAAFENTVVATSLPFIVEELSLGENYIWVTNVFFLTSAAIQPLFGQLANIFGRRWLTMAIVAFFLFGSGLAGGARNGATIIAGRAIQGIGSGGINMIIDVVVSDLVPLRQRGNFIAMVLSVYFVGMAVGPLLGGVIVDHTSWRWVFYLNLPVGGVAMAMIFVFLRVRHDREMPLIQKMKRIDYIGNLLLISSTVSVLYSLTYGGTKYDWSHWSIIITLVLGLVGLCVFMAYETTSWAKEPVVPPRLFKNRTSAIIFAVTFLNSALLYWCLFFLPVYFQAVLLHSPTRSGVDLIPIIVIAVPTAIRAVLLLTKYGRYKPLHMFGFAVSTLALGLMTLLDGNTSTAVWVVFTMIAGGGGGWVLNTLLPAAQACLPEKDQAATTAAWSFTRSFGAIWGVAIPAAIFNSRFTQLSHPITDPAVRDLLSHGRAYQYASASFVKSFDEPITVLLRGIYSDALQRVWEIAIVFAGIAFLLSCFEREIPLRTELETEYGMEEKKGNRSDNAGGNSSGKAKVEQDSA</sequence>
<evidence type="ECO:0000313" key="12">
    <source>
        <dbReference type="Proteomes" id="UP001172673"/>
    </source>
</evidence>
<feature type="transmembrane region" description="Helical" evidence="9">
    <location>
        <begin position="220"/>
        <end position="240"/>
    </location>
</feature>
<dbReference type="Gene3D" id="1.20.1720.10">
    <property type="entry name" value="Multidrug resistance protein D"/>
    <property type="match status" value="1"/>
</dbReference>
<dbReference type="Gene3D" id="1.20.1250.20">
    <property type="entry name" value="MFS general substrate transporter like domains"/>
    <property type="match status" value="1"/>
</dbReference>
<feature type="domain" description="Major facilitator superfamily (MFS) profile" evidence="10">
    <location>
        <begin position="67"/>
        <end position="561"/>
    </location>
</feature>
<accession>A0AA38XHD2</accession>
<dbReference type="GO" id="GO:0005886">
    <property type="term" value="C:plasma membrane"/>
    <property type="evidence" value="ECO:0007669"/>
    <property type="project" value="TreeGrafter"/>
</dbReference>
<evidence type="ECO:0000256" key="3">
    <source>
        <dbReference type="ARBA" id="ARBA00022448"/>
    </source>
</evidence>
<feature type="transmembrane region" description="Helical" evidence="9">
    <location>
        <begin position="156"/>
        <end position="178"/>
    </location>
</feature>
<proteinExistence type="inferred from homology"/>
<feature type="transmembrane region" description="Helical" evidence="9">
    <location>
        <begin position="368"/>
        <end position="387"/>
    </location>
</feature>
<comment type="similarity">
    <text evidence="2">Belongs to the major facilitator superfamily.</text>
</comment>
<dbReference type="PROSITE" id="PS50850">
    <property type="entry name" value="MFS"/>
    <property type="match status" value="1"/>
</dbReference>
<dbReference type="CDD" id="cd17502">
    <property type="entry name" value="MFS_Azr1_MDR_like"/>
    <property type="match status" value="1"/>
</dbReference>
<feature type="transmembrane region" description="Helical" evidence="9">
    <location>
        <begin position="132"/>
        <end position="150"/>
    </location>
</feature>
<name>A0AA38XHD2_9EURO</name>